<dbReference type="Proteomes" id="UP000065734">
    <property type="component" value="Chromosome I"/>
</dbReference>
<name>A0A0H5BBN0_BLAVI</name>
<dbReference type="OrthoDB" id="7936308at2"/>
<evidence type="ECO:0000256" key="2">
    <source>
        <dbReference type="ARBA" id="ARBA00022525"/>
    </source>
</evidence>
<dbReference type="STRING" id="1079.BVIR_2698"/>
<dbReference type="InterPro" id="IPR040853">
    <property type="entry name" value="RapA2_cadherin-like"/>
</dbReference>
<dbReference type="Gene3D" id="2.150.10.10">
    <property type="entry name" value="Serralysin-like metalloprotease, C-terminal"/>
    <property type="match status" value="4"/>
</dbReference>
<dbReference type="NCBIfam" id="TIGR01965">
    <property type="entry name" value="VCBS_repeat"/>
    <property type="match status" value="3"/>
</dbReference>
<evidence type="ECO:0000256" key="3">
    <source>
        <dbReference type="SAM" id="MobiDB-lite"/>
    </source>
</evidence>
<dbReference type="InterPro" id="IPR001343">
    <property type="entry name" value="Hemolysn_Ca-bd"/>
</dbReference>
<sequence length="963" mass="97387">MATYNGTSGNDTINGSPSDDDIFGGQGNDALRGADGNDTIYGEEGSDSLDGGAGNDTLIGGLGNDTLTGGAQTDTAVFSGKWSDYTIARDSSGRIIVSDNRAPSSNYDGIDTVSSVEYFRFADISGIGTVDVALANILNVAPQTDTVTGSGLEDAASVAVTLSASDSDGSVASFRLVSVPVGGTLFSDAALLTVISEGSTVGAVGNTAIVYFKPAANWSGTATFEFAAVDNLGRDDASPATASVTIAPVNDAATIAGTVSGAVTEDTVVTASGTLTIADVDAGEATVQTIAAGTAGDAGYGTFAVSAAGVWSYTLNNAAPAVQALGAGGTLADTITVWSADGTASQLITIAIAGTNDVATIAGTVSGAVVEDTVVTATGTLAIADVDAGEATLQAIAAGTAGDAGYGTFAVSAAGVWSYTLNNAAPAVQALGVGGTLADTITVWSADGTASQVITVAIAGENDAPTLEAHSAGTIVETASQDVHFDPIIGRLEGYDVDNDPLSYMVVKEDGSTDAIKVGTYGTLTVHEDGTYIYDPNAAAIDALTEHATDVFTVATFDGVERTETTLTINIDGVNDTPDDISWSLMGGVDEDGVVTNPIVAEFSRIGYVVGKLDVRNNGEPQQALTFELVDNDDGVISIDSTGLVKILDPTNLTVEGYGYDPENEVSEVEPDVLGYSFFVRVTDALGASFIVQQYFTIAEQIKFSGVTVLERLNGFSNTFDLTAEDGESSVLGGMFRYGNNFVDGGGGNDTLTTGDRNPDPAIWAGGNDVLVGGTGNDTLNAGNGSVNQLDGGSGDDSLTAGSGDDWFVGGTGNDIIATGDGHDIVQYSWTSESGALRSDVYAVSTAGITTSWSDTINDFTVGTDKIAFTAGTATHSFGLGDAGVLAGAKLVVYSSTGGDHIAGTADDVIASGTEAVGSQLKYYAETGELWFDRNGSDGLADAYKVATLNGDPVLTASDLLLV</sequence>
<dbReference type="RefSeq" id="WP_055038062.1">
    <property type="nucleotide sequence ID" value="NZ_AP014854.2"/>
</dbReference>
<feature type="domain" description="RapA2 cadherin-like" evidence="4">
    <location>
        <begin position="453"/>
        <end position="534"/>
    </location>
</feature>
<evidence type="ECO:0000256" key="1">
    <source>
        <dbReference type="ARBA" id="ARBA00004613"/>
    </source>
</evidence>
<dbReference type="Gene3D" id="2.60.40.10">
    <property type="entry name" value="Immunoglobulins"/>
    <property type="match status" value="2"/>
</dbReference>
<dbReference type="EMBL" id="AP014854">
    <property type="protein sequence ID" value="BAR99595.1"/>
    <property type="molecule type" value="Genomic_DNA"/>
</dbReference>
<feature type="domain" description="RapA2 cadherin-like" evidence="4">
    <location>
        <begin position="348"/>
        <end position="419"/>
    </location>
</feature>
<feature type="region of interest" description="Disordered" evidence="3">
    <location>
        <begin position="1"/>
        <end position="54"/>
    </location>
</feature>
<dbReference type="InterPro" id="IPR010221">
    <property type="entry name" value="VCBS_dom"/>
</dbReference>
<dbReference type="InterPro" id="IPR050557">
    <property type="entry name" value="RTX_toxin/Mannuronan_C5-epim"/>
</dbReference>
<reference evidence="7" key="3">
    <citation type="journal article" date="2016" name="Genome Announc.">
        <title>Revised genome sequence of the purple photosynthetic bacterium Blastochloris viridis.</title>
        <authorList>
            <person name="Liu L.N."/>
            <person name="Faulkner M."/>
            <person name="Liu X."/>
            <person name="Huang F."/>
            <person name="Darby A.C."/>
            <person name="Hall N."/>
        </authorList>
    </citation>
    <scope>NUCLEOTIDE SEQUENCE [LARGE SCALE GENOMIC DNA]</scope>
    <source>
        <strain evidence="7">ATCC 19567 / DSM 133 / F</strain>
    </source>
</reference>
<dbReference type="Pfam" id="PF00353">
    <property type="entry name" value="HemolysinCabind"/>
    <property type="match status" value="5"/>
</dbReference>
<protein>
    <submittedName>
        <fullName evidence="5">Alkaline phosphatase</fullName>
    </submittedName>
    <submittedName>
        <fullName evidence="6">Hemolysin IA</fullName>
    </submittedName>
</protein>
<dbReference type="PRINTS" id="PR00313">
    <property type="entry name" value="CABNDNGRPT"/>
</dbReference>
<proteinExistence type="predicted"/>
<gene>
    <name evidence="6" type="primary">apxIA</name>
    <name evidence="5" type="ORF">BV133_2002</name>
    <name evidence="6" type="ORF">BVIRIDIS_21420</name>
</gene>
<accession>A0A0H5BBN0</accession>
<reference evidence="6" key="2">
    <citation type="submission" date="2015-11" db="EMBL/GenBank/DDBJ databases">
        <authorList>
            <person name="Zhang Y."/>
            <person name="Guo Z."/>
        </authorList>
    </citation>
    <scope>NUCLEOTIDE SEQUENCE</scope>
    <source>
        <strain evidence="6">1</strain>
    </source>
</reference>
<dbReference type="GO" id="GO:0005509">
    <property type="term" value="F:calcium ion binding"/>
    <property type="evidence" value="ECO:0007669"/>
    <property type="project" value="InterPro"/>
</dbReference>
<dbReference type="SUPFAM" id="SSF51120">
    <property type="entry name" value="beta-Roll"/>
    <property type="match status" value="2"/>
</dbReference>
<dbReference type="KEGG" id="bvr:BVIR_2698"/>
<keyword evidence="2" id="KW-0964">Secreted</keyword>
<evidence type="ECO:0000313" key="5">
    <source>
        <dbReference type="EMBL" id="BAR99595.1"/>
    </source>
</evidence>
<dbReference type="PROSITE" id="PS00330">
    <property type="entry name" value="HEMOLYSIN_CALCIUM"/>
    <property type="match status" value="3"/>
</dbReference>
<dbReference type="Pfam" id="PF17803">
    <property type="entry name" value="Cadherin_4"/>
    <property type="match status" value="3"/>
</dbReference>
<dbReference type="AlphaFoldDB" id="A0A0H5BBN0"/>
<evidence type="ECO:0000313" key="6">
    <source>
        <dbReference type="EMBL" id="CUU43125.1"/>
    </source>
</evidence>
<reference evidence="5" key="1">
    <citation type="journal article" date="2015" name="Genome Announc.">
        <title>Complete Genome Sequence of the Bacteriochlorophyll b-Producing Photosynthetic Bacterium Blastochloris viridis.</title>
        <authorList>
            <person name="Tsukatani Y."/>
            <person name="Hirose Y."/>
            <person name="Harada J."/>
            <person name="Misawa N."/>
            <person name="Mori K."/>
            <person name="Inoue K."/>
            <person name="Tamiaki H."/>
        </authorList>
    </citation>
    <scope>NUCLEOTIDE SEQUENCE [LARGE SCALE GENOMIC DNA]</scope>
    <source>
        <strain evidence="5">DSM 133</strain>
    </source>
</reference>
<dbReference type="PANTHER" id="PTHR38340">
    <property type="entry name" value="S-LAYER PROTEIN"/>
    <property type="match status" value="1"/>
</dbReference>
<dbReference type="InterPro" id="IPR013783">
    <property type="entry name" value="Ig-like_fold"/>
</dbReference>
<dbReference type="InterPro" id="IPR011049">
    <property type="entry name" value="Serralysin-like_metalloprot_C"/>
</dbReference>
<dbReference type="EMBL" id="LN907867">
    <property type="protein sequence ID" value="CUU43125.1"/>
    <property type="molecule type" value="Genomic_DNA"/>
</dbReference>
<comment type="subcellular location">
    <subcellularLocation>
        <location evidence="1">Secreted</location>
    </subcellularLocation>
</comment>
<organism evidence="6 7">
    <name type="scientific">Blastochloris viridis</name>
    <name type="common">Rhodopseudomonas viridis</name>
    <dbReference type="NCBI Taxonomy" id="1079"/>
    <lineage>
        <taxon>Bacteria</taxon>
        <taxon>Pseudomonadati</taxon>
        <taxon>Pseudomonadota</taxon>
        <taxon>Alphaproteobacteria</taxon>
        <taxon>Hyphomicrobiales</taxon>
        <taxon>Blastochloridaceae</taxon>
        <taxon>Blastochloris</taxon>
    </lineage>
</organism>
<dbReference type="GO" id="GO:0005576">
    <property type="term" value="C:extracellular region"/>
    <property type="evidence" value="ECO:0007669"/>
    <property type="project" value="UniProtKB-SubCell"/>
</dbReference>
<keyword evidence="7" id="KW-1185">Reference proteome</keyword>
<evidence type="ECO:0000259" key="4">
    <source>
        <dbReference type="Pfam" id="PF17803"/>
    </source>
</evidence>
<dbReference type="InterPro" id="IPR018511">
    <property type="entry name" value="Hemolysin-typ_Ca-bd_CS"/>
</dbReference>
<feature type="domain" description="RapA2 cadherin-like" evidence="4">
    <location>
        <begin position="240"/>
        <end position="313"/>
    </location>
</feature>
<evidence type="ECO:0000313" key="7">
    <source>
        <dbReference type="Proteomes" id="UP000065734"/>
    </source>
</evidence>
<feature type="compositionally biased region" description="Polar residues" evidence="3">
    <location>
        <begin position="1"/>
        <end position="17"/>
    </location>
</feature>
<dbReference type="PANTHER" id="PTHR38340:SF1">
    <property type="entry name" value="S-LAYER PROTEIN"/>
    <property type="match status" value="1"/>
</dbReference>
<dbReference type="PATRIC" id="fig|1079.6.peg.2828"/>